<evidence type="ECO:0000256" key="1">
    <source>
        <dbReference type="SAM" id="Coils"/>
    </source>
</evidence>
<dbReference type="RefSeq" id="WP_087037149.1">
    <property type="nucleotide sequence ID" value="NZ_CP021377.1"/>
</dbReference>
<name>A0A1Y0D663_9GAMM</name>
<dbReference type="OrthoDB" id="6197127at2"/>
<proteinExistence type="predicted"/>
<reference evidence="2 3" key="1">
    <citation type="journal article" date="2014" name="Int. J. Syst. Evol. Microbiol.">
        <title>Oceanisphaera profunda sp. nov., a marine bacterium isolated from deep-sea sediment, and emended description of the genus Oceanisphaera.</title>
        <authorList>
            <person name="Xu Z."/>
            <person name="Zhang X.Y."/>
            <person name="Su H.N."/>
            <person name="Yu Z.C."/>
            <person name="Liu C."/>
            <person name="Li H."/>
            <person name="Chen X.L."/>
            <person name="Song X.Y."/>
            <person name="Xie B.B."/>
            <person name="Qin Q.L."/>
            <person name="Zhou B.C."/>
            <person name="Shi M."/>
            <person name="Huang Y."/>
            <person name="Zhang Y.Z."/>
        </authorList>
    </citation>
    <scope>NUCLEOTIDE SEQUENCE [LARGE SCALE GENOMIC DNA]</scope>
    <source>
        <strain evidence="2 3">SM1222</strain>
    </source>
</reference>
<evidence type="ECO:0000313" key="2">
    <source>
        <dbReference type="EMBL" id="ART83028.1"/>
    </source>
</evidence>
<evidence type="ECO:0000313" key="3">
    <source>
        <dbReference type="Proteomes" id="UP000243937"/>
    </source>
</evidence>
<dbReference type="Proteomes" id="UP000243937">
    <property type="component" value="Chromosome"/>
</dbReference>
<keyword evidence="1" id="KW-0175">Coiled coil</keyword>
<protein>
    <submittedName>
        <fullName evidence="2">Uncharacterized protein</fullName>
    </submittedName>
</protein>
<dbReference type="AlphaFoldDB" id="A0A1Y0D663"/>
<sequence length="177" mass="20773">MTTLIDVLDTAVKIGLGAVITAFATHWHSKQKGKSESIREYEKRHRTLLEQVAEQTEQLNHVYLKYWALVVEWIRFNKNGKEWPQSRKDELEEVKAELFSTFGSLTNAESKLLLVGEHEAYSKLRELGEAVVQFRRSCYVDKETLTEEEIEEKKIQIKKLREDLYKMLSETYQTNFA</sequence>
<feature type="coiled-coil region" evidence="1">
    <location>
        <begin position="143"/>
        <end position="170"/>
    </location>
</feature>
<gene>
    <name evidence="2" type="ORF">CBP31_10670</name>
</gene>
<accession>A0A1Y0D663</accession>
<dbReference type="KEGG" id="opf:CBP31_10670"/>
<dbReference type="EMBL" id="CP021377">
    <property type="protein sequence ID" value="ART83028.1"/>
    <property type="molecule type" value="Genomic_DNA"/>
</dbReference>
<keyword evidence="3" id="KW-1185">Reference proteome</keyword>
<organism evidence="2 3">
    <name type="scientific">Oceanisphaera profunda</name>
    <dbReference type="NCBI Taxonomy" id="1416627"/>
    <lineage>
        <taxon>Bacteria</taxon>
        <taxon>Pseudomonadati</taxon>
        <taxon>Pseudomonadota</taxon>
        <taxon>Gammaproteobacteria</taxon>
        <taxon>Aeromonadales</taxon>
        <taxon>Aeromonadaceae</taxon>
        <taxon>Oceanisphaera</taxon>
    </lineage>
</organism>